<organism evidence="2 3">
    <name type="scientific">Romeriopsis navalis LEGE 11480</name>
    <dbReference type="NCBI Taxonomy" id="2777977"/>
    <lineage>
        <taxon>Bacteria</taxon>
        <taxon>Bacillati</taxon>
        <taxon>Cyanobacteriota</taxon>
        <taxon>Cyanophyceae</taxon>
        <taxon>Leptolyngbyales</taxon>
        <taxon>Leptolyngbyaceae</taxon>
        <taxon>Romeriopsis</taxon>
        <taxon>Romeriopsis navalis</taxon>
    </lineage>
</organism>
<evidence type="ECO:0000313" key="3">
    <source>
        <dbReference type="Proteomes" id="UP000625316"/>
    </source>
</evidence>
<evidence type="ECO:0000256" key="1">
    <source>
        <dbReference type="SAM" id="Coils"/>
    </source>
</evidence>
<protein>
    <submittedName>
        <fullName evidence="2">Uncharacterized protein</fullName>
    </submittedName>
</protein>
<comment type="caution">
    <text evidence="2">The sequence shown here is derived from an EMBL/GenBank/DDBJ whole genome shotgun (WGS) entry which is preliminary data.</text>
</comment>
<keyword evidence="3" id="KW-1185">Reference proteome</keyword>
<accession>A0A928Z5T2</accession>
<evidence type="ECO:0000313" key="2">
    <source>
        <dbReference type="EMBL" id="MBE9031595.1"/>
    </source>
</evidence>
<reference evidence="2" key="1">
    <citation type="submission" date="2020-10" db="EMBL/GenBank/DDBJ databases">
        <authorList>
            <person name="Castelo-Branco R."/>
            <person name="Eusebio N."/>
            <person name="Adriana R."/>
            <person name="Vieira A."/>
            <person name="Brugerolle De Fraissinette N."/>
            <person name="Rezende De Castro R."/>
            <person name="Schneider M.P."/>
            <person name="Vasconcelos V."/>
            <person name="Leao P.N."/>
        </authorList>
    </citation>
    <scope>NUCLEOTIDE SEQUENCE</scope>
    <source>
        <strain evidence="2">LEGE 11480</strain>
    </source>
</reference>
<name>A0A928Z5T2_9CYAN</name>
<proteinExistence type="predicted"/>
<dbReference type="Proteomes" id="UP000625316">
    <property type="component" value="Unassembled WGS sequence"/>
</dbReference>
<keyword evidence="1" id="KW-0175">Coiled coil</keyword>
<sequence>MLHLAQVHQQAPSQPPGLKLLAAQEVGDAWTVLTGEVLLPPEQADKVKPAQLVLADLSPDNEVLQLQDAKDWVLEIIQSHLGDATIPTLLKDEVERAEQWRQSLTLQSQELDRRALEMEARREQIQELEENLKQERRDLELQREQLGQAQQQFEMLRNQLSDQSV</sequence>
<feature type="coiled-coil region" evidence="1">
    <location>
        <begin position="101"/>
        <end position="159"/>
    </location>
</feature>
<dbReference type="EMBL" id="JADEXQ010000069">
    <property type="protein sequence ID" value="MBE9031595.1"/>
    <property type="molecule type" value="Genomic_DNA"/>
</dbReference>
<gene>
    <name evidence="2" type="ORF">IQ266_17825</name>
</gene>
<dbReference type="AlphaFoldDB" id="A0A928Z5T2"/>